<accession>A0ABM1A2U3</accession>
<dbReference type="RefSeq" id="XP_012939700.1">
    <property type="nucleotide sequence ID" value="XM_013084246.2"/>
</dbReference>
<evidence type="ECO:0000313" key="2">
    <source>
        <dbReference type="Proteomes" id="UP000694888"/>
    </source>
</evidence>
<keyword evidence="2" id="KW-1185">Reference proteome</keyword>
<sequence length="795" mass="91506">MTSIELFRKSDPSAKVPPDWGTGRYSNEDLWLPRGPTWQTTGQPLEHNYSLTALKLSNVRDNDELVPRPQGTDISGRKKLKKVKVQSSQGEILRGLLEGFPYRHEIQALPTEGKKLGLYWPGENYFDQQSKIHGNRQQFYPIPPKQTAPNLQDRPLDQQLSDKSQNVLRNIERNQWIPSQKLDYTGLGPANPMSLDNLDCKREALFQTGEPDDKLYPRSINTFDPARPMEGRLRKLFAPTPPRQTMLESGMKANPEHRRKLTLTEREEDRLLNGKEYVNLPCDPNDPQKDMRWQDIDHSARPEPRLERLNTAQQMARESEEFEVPEFPAKQTMAEVSPTYLQDQKDEKHKAIQGMEAQNRWKVLEHGTPDHDVAQLKDKYKLLTDKEMPSTFYRHEGRYNEERAGLYKTSYDPQRLAYSMNNQQQSGGVLFNTSASHMEASQYPTVTWDENEAALKGSRTVVFKNSELSGDRPSTSDMLNPYRETVAIQRASLQPSVASARPRVQEKEFVLREDTYGDCYNTKKFLQENKLDRNIRIEPSDLISHENQNLERTRDRVAPRDSMPKPGKLKSVHFSNSVHVQNFHENFPVQVGQSHTQPLSCEEQEQLREAFGQNNVQSLTFLRTHPEREASGSSSFMLVGDTRNMAENTFRNPAVPTVVARNTEPPLKSAEVCFSRNPQLRPPPQSETADEFRSLSTNFMPVGLKCDYNMRSSYSSQFPIYDLSEKKDRRFIWEPGMGGPRPQSCLLDMQDGFIKSEVRRRFQAMYPETNPEIRMNINTGKKHTFFGMNAQVIHG</sequence>
<gene>
    <name evidence="3" type="primary">LOC101853704</name>
</gene>
<dbReference type="GeneID" id="101853704"/>
<proteinExistence type="predicted"/>
<dbReference type="Proteomes" id="UP000694888">
    <property type="component" value="Unplaced"/>
</dbReference>
<dbReference type="PANTHER" id="PTHR31393:SF2">
    <property type="entry name" value="CHROMOSOME 7 OPEN READING FRAME 31"/>
    <property type="match status" value="1"/>
</dbReference>
<organism evidence="2 3">
    <name type="scientific">Aplysia californica</name>
    <name type="common">California sea hare</name>
    <dbReference type="NCBI Taxonomy" id="6500"/>
    <lineage>
        <taxon>Eukaryota</taxon>
        <taxon>Metazoa</taxon>
        <taxon>Spiralia</taxon>
        <taxon>Lophotrochozoa</taxon>
        <taxon>Mollusca</taxon>
        <taxon>Gastropoda</taxon>
        <taxon>Heterobranchia</taxon>
        <taxon>Euthyneura</taxon>
        <taxon>Tectipleura</taxon>
        <taxon>Aplysiida</taxon>
        <taxon>Aplysioidea</taxon>
        <taxon>Aplysiidae</taxon>
        <taxon>Aplysia</taxon>
    </lineage>
</organism>
<feature type="compositionally biased region" description="Basic and acidic residues" evidence="1">
    <location>
        <begin position="1"/>
        <end position="12"/>
    </location>
</feature>
<dbReference type="PANTHER" id="PTHR31393">
    <property type="entry name" value="C5ORF31"/>
    <property type="match status" value="1"/>
</dbReference>
<reference evidence="3" key="1">
    <citation type="submission" date="2025-08" db="UniProtKB">
        <authorList>
            <consortium name="RefSeq"/>
        </authorList>
    </citation>
    <scope>IDENTIFICATION</scope>
</reference>
<protein>
    <submittedName>
        <fullName evidence="3">Uncharacterized protein LOC101853704</fullName>
    </submittedName>
</protein>
<evidence type="ECO:0000256" key="1">
    <source>
        <dbReference type="SAM" id="MobiDB-lite"/>
    </source>
</evidence>
<name>A0ABM1A2U3_APLCA</name>
<dbReference type="Pfam" id="PF15093">
    <property type="entry name" value="SPMIP4-like"/>
    <property type="match status" value="1"/>
</dbReference>
<feature type="region of interest" description="Disordered" evidence="1">
    <location>
        <begin position="1"/>
        <end position="23"/>
    </location>
</feature>
<dbReference type="InterPro" id="IPR027886">
    <property type="entry name" value="SPMIP4"/>
</dbReference>
<evidence type="ECO:0000313" key="3">
    <source>
        <dbReference type="RefSeq" id="XP_012939700.1"/>
    </source>
</evidence>